<dbReference type="PANTHER" id="PTHR37534:SF18">
    <property type="entry name" value="ZN(II)2CYS6 TRANSCRIPTION FACTOR (EUROFUNG)"/>
    <property type="match status" value="1"/>
</dbReference>
<feature type="region of interest" description="Disordered" evidence="5">
    <location>
        <begin position="80"/>
        <end position="103"/>
    </location>
</feature>
<evidence type="ECO:0000256" key="2">
    <source>
        <dbReference type="ARBA" id="ARBA00023125"/>
    </source>
</evidence>
<keyword evidence="4" id="KW-0539">Nucleus</keyword>
<evidence type="ECO:0000256" key="1">
    <source>
        <dbReference type="ARBA" id="ARBA00023015"/>
    </source>
</evidence>
<dbReference type="GO" id="GO:0000976">
    <property type="term" value="F:transcription cis-regulatory region binding"/>
    <property type="evidence" value="ECO:0007669"/>
    <property type="project" value="TreeGrafter"/>
</dbReference>
<evidence type="ECO:0000313" key="7">
    <source>
        <dbReference type="EMBL" id="OQE21077.1"/>
    </source>
</evidence>
<dbReference type="SMART" id="SM00066">
    <property type="entry name" value="GAL4"/>
    <property type="match status" value="1"/>
</dbReference>
<feature type="domain" description="Zn(2)-C6 fungal-type" evidence="6">
    <location>
        <begin position="9"/>
        <end position="37"/>
    </location>
</feature>
<name>A0A1V6T445_9EURO</name>
<protein>
    <recommendedName>
        <fullName evidence="6">Zn(2)-C6 fungal-type domain-containing protein</fullName>
    </recommendedName>
</protein>
<proteinExistence type="predicted"/>
<dbReference type="STRING" id="303698.A0A1V6T445"/>
<evidence type="ECO:0000256" key="4">
    <source>
        <dbReference type="ARBA" id="ARBA00023242"/>
    </source>
</evidence>
<dbReference type="PANTHER" id="PTHR37534">
    <property type="entry name" value="TRANSCRIPTIONAL ACTIVATOR PROTEIN UGA3"/>
    <property type="match status" value="1"/>
</dbReference>
<keyword evidence="3" id="KW-0804">Transcription</keyword>
<comment type="caution">
    <text evidence="7">The sequence shown here is derived from an EMBL/GenBank/DDBJ whole genome shotgun (WGS) entry which is preliminary data.</text>
</comment>
<dbReference type="InterPro" id="IPR001138">
    <property type="entry name" value="Zn2Cys6_DnaBD"/>
</dbReference>
<dbReference type="OrthoDB" id="5418899at2759"/>
<evidence type="ECO:0000256" key="3">
    <source>
        <dbReference type="ARBA" id="ARBA00023163"/>
    </source>
</evidence>
<evidence type="ECO:0000256" key="5">
    <source>
        <dbReference type="SAM" id="MobiDB-lite"/>
    </source>
</evidence>
<dbReference type="PROSITE" id="PS50048">
    <property type="entry name" value="ZN2_CY6_FUNGAL_2"/>
    <property type="match status" value="1"/>
</dbReference>
<reference evidence="8" key="1">
    <citation type="journal article" date="2017" name="Nat. Microbiol.">
        <title>Global analysis of biosynthetic gene clusters reveals vast potential of secondary metabolite production in Penicillium species.</title>
        <authorList>
            <person name="Nielsen J.C."/>
            <person name="Grijseels S."/>
            <person name="Prigent S."/>
            <person name="Ji B."/>
            <person name="Dainat J."/>
            <person name="Nielsen K.F."/>
            <person name="Frisvad J.C."/>
            <person name="Workman M."/>
            <person name="Nielsen J."/>
        </authorList>
    </citation>
    <scope>NUCLEOTIDE SEQUENCE [LARGE SCALE GENOMIC DNA]</scope>
    <source>
        <strain evidence="8">IBT 24891</strain>
    </source>
</reference>
<dbReference type="Gene3D" id="4.10.240.10">
    <property type="entry name" value="Zn(2)-C6 fungal-type DNA-binding domain"/>
    <property type="match status" value="1"/>
</dbReference>
<organism evidence="7 8">
    <name type="scientific">Penicillium steckii</name>
    <dbReference type="NCBI Taxonomy" id="303698"/>
    <lineage>
        <taxon>Eukaryota</taxon>
        <taxon>Fungi</taxon>
        <taxon>Dikarya</taxon>
        <taxon>Ascomycota</taxon>
        <taxon>Pezizomycotina</taxon>
        <taxon>Eurotiomycetes</taxon>
        <taxon>Eurotiomycetidae</taxon>
        <taxon>Eurotiales</taxon>
        <taxon>Aspergillaceae</taxon>
        <taxon>Penicillium</taxon>
    </lineage>
</organism>
<gene>
    <name evidence="7" type="ORF">PENSTE_c012G00225</name>
</gene>
<dbReference type="GO" id="GO:0000981">
    <property type="term" value="F:DNA-binding transcription factor activity, RNA polymerase II-specific"/>
    <property type="evidence" value="ECO:0007669"/>
    <property type="project" value="InterPro"/>
</dbReference>
<dbReference type="AlphaFoldDB" id="A0A1V6T445"/>
<dbReference type="EMBL" id="MLKD01000012">
    <property type="protein sequence ID" value="OQE21077.1"/>
    <property type="molecule type" value="Genomic_DNA"/>
</dbReference>
<dbReference type="Proteomes" id="UP000191285">
    <property type="component" value="Unassembled WGS sequence"/>
</dbReference>
<evidence type="ECO:0000259" key="6">
    <source>
        <dbReference type="PROSITE" id="PS50048"/>
    </source>
</evidence>
<dbReference type="InterPro" id="IPR036864">
    <property type="entry name" value="Zn2-C6_fun-type_DNA-bd_sf"/>
</dbReference>
<dbReference type="SUPFAM" id="SSF57701">
    <property type="entry name" value="Zn2/Cys6 DNA-binding domain"/>
    <property type="match status" value="1"/>
</dbReference>
<dbReference type="GO" id="GO:0005634">
    <property type="term" value="C:nucleus"/>
    <property type="evidence" value="ECO:0007669"/>
    <property type="project" value="TreeGrafter"/>
</dbReference>
<keyword evidence="1" id="KW-0805">Transcription regulation</keyword>
<evidence type="ECO:0000313" key="8">
    <source>
        <dbReference type="Proteomes" id="UP000191285"/>
    </source>
</evidence>
<dbReference type="GO" id="GO:0008270">
    <property type="term" value="F:zinc ion binding"/>
    <property type="evidence" value="ECO:0007669"/>
    <property type="project" value="InterPro"/>
</dbReference>
<keyword evidence="2" id="KW-0238">DNA-binding</keyword>
<dbReference type="Pfam" id="PF00172">
    <property type="entry name" value="Zn_clus"/>
    <property type="match status" value="1"/>
</dbReference>
<dbReference type="GO" id="GO:0045944">
    <property type="term" value="P:positive regulation of transcription by RNA polymerase II"/>
    <property type="evidence" value="ECO:0007669"/>
    <property type="project" value="TreeGrafter"/>
</dbReference>
<dbReference type="CDD" id="cd00067">
    <property type="entry name" value="GAL4"/>
    <property type="match status" value="1"/>
</dbReference>
<keyword evidence="8" id="KW-1185">Reference proteome</keyword>
<sequence>MPGVPSSKKCDRCKDKHLKCNANRPHCDKCVNAGVECPGYSKRRKFIDQGASLRRRYAPYEGPENSGSTFKNTYVGKYRLSRPESDTTGPQEPSPPIGDDFALQNETRNPEPNIEGIGGLLDVVESPITRQVSNTSRILRDSERSPRRCNNGLSRFSINREPRIGSISNTAHSPASANSYLESAAIAESPQPTGQGTYLNRSLSISSGNASQQVHPETFGCSWSKSMLEPGDELSFLLRHYTDVIGPWLDLSDSDQFFSVHVPLRALDNMPLKLTMAAIAAKHFGQMKEMNHAPQGISGQLFSSGKFGTFSQIDWVLKCSNYYALAVSGIAQETSTGVPMSEFALSSFPVEAVSSWVRLNLLDAKLKPTSKSREDKALVRKTEELLAMIVLLKLYELIGIEGHKWPGHLTGIRPLFDLMVEVYKESESPFSHGIRASFWNFVRQDFYGSYFTRSASHLDPYNLRLWRCAGVKLTEENKFFISPRTERTPSEEDQAGNGVVWIVFKIINFLAKVKQAQMAHWAGSHDYQGIINGESHDGQNNYPDPNIWLRLCFELQEWLGIVPETFRPSLRVEKPSESTLANKEQNLIFPEMVFGLPSCASAIQHYHFGRIALLLNQPTDPINSLSVSFDRLHGYREVTKEVEFHVREICGVALGRPQNAVRLPMIPILYAVGQCLVSPHERQILVELLQDVEKDLAWPTNYAIQLLQTSWNR</sequence>
<accession>A0A1V6T445</accession>
<feature type="region of interest" description="Disordered" evidence="5">
    <location>
        <begin position="134"/>
        <end position="153"/>
    </location>
</feature>